<comment type="caution">
    <text evidence="2">The sequence shown here is derived from an EMBL/GenBank/DDBJ whole genome shotgun (WGS) entry which is preliminary data.</text>
</comment>
<dbReference type="EMBL" id="AFBI03000030">
    <property type="protein sequence ID" value="EJW03808.1"/>
    <property type="molecule type" value="Genomic_DNA"/>
</dbReference>
<accession>J8ZVW0</accession>
<protein>
    <recommendedName>
        <fullName evidence="1">ABC1 atypical kinase-like domain-containing protein</fullName>
    </recommendedName>
</protein>
<dbReference type="Gene3D" id="1.10.510.10">
    <property type="entry name" value="Transferase(Phosphotransferase) domain 1"/>
    <property type="match status" value="1"/>
</dbReference>
<reference evidence="3" key="2">
    <citation type="submission" date="2015-07" db="EMBL/GenBank/DDBJ databases">
        <title>Contrasting host-pathogen interactions and genome evolution in two generalist and specialist microsporidian pathogens of mosquitoes.</title>
        <authorList>
            <consortium name="The Broad Institute Genomics Platform"/>
            <consortium name="The Broad Institute Genome Sequencing Center for Infectious Disease"/>
            <person name="Cuomo C.A."/>
            <person name="Sanscrainte N.D."/>
            <person name="Goldberg J.M."/>
            <person name="Heiman D."/>
            <person name="Young S."/>
            <person name="Zeng Q."/>
            <person name="Becnel J.J."/>
            <person name="Birren B.W."/>
        </authorList>
    </citation>
    <scope>NUCLEOTIDE SEQUENCE [LARGE SCALE GENOMIC DNA]</scope>
    <source>
        <strain evidence="3">USNM 41457</strain>
    </source>
</reference>
<dbReference type="HOGENOM" id="CLU_006533_6_1_1"/>
<dbReference type="Pfam" id="PF03109">
    <property type="entry name" value="ABC1"/>
    <property type="match status" value="1"/>
</dbReference>
<feature type="domain" description="ABC1 atypical kinase-like" evidence="1">
    <location>
        <begin position="13"/>
        <end position="211"/>
    </location>
</feature>
<sequence>MNLLANKRYTLAGSGCVAQVYKAKHIDKTYAVKVLHPNIRKTIFSDLSFISKVFEALKIDTTTLESYKTEAVSQLDLRNEAQNLKILGANFCGSLNVCVPEVYYKSANVLVEEFIEKADLNNFDLDRCSVLNTRFSNIIVSMFLKMVFLDKFVHGDLHQGNLQISNHHGKLKVALFDAGMCKFLSRVEYKNLLDVVYELLFTKNYKNVANLLIEKNEHNCLLNIDRKKFSDDVSKIIKNVLNNCSVSKNVAEMYNVIRKNKIKLYYGYSSIFTSAVCLDGFVNQLSKNPYKKSKRLFWIHAPYKYLMFKFLNIK</sequence>
<dbReference type="PANTHER" id="PTHR45890">
    <property type="entry name" value="AARF DOMAIN CONTAINING KINASE 2 (PREDICTED)"/>
    <property type="match status" value="1"/>
</dbReference>
<dbReference type="SUPFAM" id="SSF56112">
    <property type="entry name" value="Protein kinase-like (PK-like)"/>
    <property type="match status" value="1"/>
</dbReference>
<evidence type="ECO:0000313" key="2">
    <source>
        <dbReference type="EMBL" id="EJW03808.1"/>
    </source>
</evidence>
<dbReference type="STRING" id="1003232.J8ZVW0"/>
<organism evidence="2 3">
    <name type="scientific">Edhazardia aedis (strain USNM 41457)</name>
    <name type="common">Microsporidian parasite</name>
    <dbReference type="NCBI Taxonomy" id="1003232"/>
    <lineage>
        <taxon>Eukaryota</taxon>
        <taxon>Fungi</taxon>
        <taxon>Fungi incertae sedis</taxon>
        <taxon>Microsporidia</taxon>
        <taxon>Edhazardia</taxon>
    </lineage>
</organism>
<evidence type="ECO:0000259" key="1">
    <source>
        <dbReference type="Pfam" id="PF03109"/>
    </source>
</evidence>
<dbReference type="PANTHER" id="PTHR45890:SF1">
    <property type="entry name" value="AARF DOMAIN CONTAINING KINASE 2"/>
    <property type="match status" value="1"/>
</dbReference>
<dbReference type="InParanoid" id="J8ZVW0"/>
<name>J8ZVW0_EDHAE</name>
<reference evidence="2 3" key="1">
    <citation type="submission" date="2011-08" db="EMBL/GenBank/DDBJ databases">
        <authorList>
            <person name="Liu Z.J."/>
            <person name="Shi F.L."/>
            <person name="Lu J.Q."/>
            <person name="Li M."/>
            <person name="Wang Z.L."/>
        </authorList>
    </citation>
    <scope>NUCLEOTIDE SEQUENCE [LARGE SCALE GENOMIC DNA]</scope>
    <source>
        <strain evidence="2 3">USNM 41457</strain>
    </source>
</reference>
<evidence type="ECO:0000313" key="3">
    <source>
        <dbReference type="Proteomes" id="UP000003163"/>
    </source>
</evidence>
<dbReference type="InterPro" id="IPR004147">
    <property type="entry name" value="ABC1_dom"/>
</dbReference>
<dbReference type="InterPro" id="IPR011009">
    <property type="entry name" value="Kinase-like_dom_sf"/>
</dbReference>
<dbReference type="VEuPathDB" id="MicrosporidiaDB:EDEG_01900"/>
<dbReference type="InterPro" id="IPR052402">
    <property type="entry name" value="ADCK_kinase"/>
</dbReference>
<proteinExistence type="predicted"/>
<dbReference type="AlphaFoldDB" id="J8ZVW0"/>
<dbReference type="OrthoDB" id="1290869at2759"/>
<gene>
    <name evidence="2" type="ORF">EDEG_01900</name>
</gene>
<keyword evidence="3" id="KW-1185">Reference proteome</keyword>
<dbReference type="Proteomes" id="UP000003163">
    <property type="component" value="Unassembled WGS sequence"/>
</dbReference>